<feature type="binding site" evidence="13">
    <location>
        <position position="284"/>
    </location>
    <ligand>
        <name>substrate</name>
    </ligand>
</feature>
<comment type="pathway">
    <text evidence="3 11">Cofactor biosynthesis; riboflavin biosynthesis; 5-amino-6-(D-ribitylamino)uracil from GTP: step 3/4.</text>
</comment>
<dbReference type="InterPro" id="IPR002125">
    <property type="entry name" value="CMP_dCMP_dom"/>
</dbReference>
<organism evidence="17 18">
    <name type="scientific">Salinibacterium xinjiangense</name>
    <dbReference type="NCBI Taxonomy" id="386302"/>
    <lineage>
        <taxon>Bacteria</taxon>
        <taxon>Bacillati</taxon>
        <taxon>Actinomycetota</taxon>
        <taxon>Actinomycetes</taxon>
        <taxon>Micrococcales</taxon>
        <taxon>Microbacteriaceae</taxon>
        <taxon>Salinibacterium</taxon>
    </lineage>
</organism>
<name>A0A2C8Z9S9_9MICO</name>
<feature type="domain" description="CMP/dCMP-type deaminase" evidence="16">
    <location>
        <begin position="20"/>
        <end position="130"/>
    </location>
</feature>
<dbReference type="RefSeq" id="WP_373285369.1">
    <property type="nucleotide sequence ID" value="NZ_BMLC01000001.1"/>
</dbReference>
<evidence type="ECO:0000256" key="9">
    <source>
        <dbReference type="ARBA" id="ARBA00049861"/>
    </source>
</evidence>
<dbReference type="GO" id="GO:0008703">
    <property type="term" value="F:5-amino-6-(5-phosphoribosylamino)uracil reductase activity"/>
    <property type="evidence" value="ECO:0007669"/>
    <property type="project" value="UniProtKB-EC"/>
</dbReference>
<dbReference type="SUPFAM" id="SSF53927">
    <property type="entry name" value="Cytidine deaminase-like"/>
    <property type="match status" value="1"/>
</dbReference>
<dbReference type="EMBL" id="OCST01000002">
    <property type="protein sequence ID" value="SOE60795.1"/>
    <property type="molecule type" value="Genomic_DNA"/>
</dbReference>
<dbReference type="Pfam" id="PF00383">
    <property type="entry name" value="dCMP_cyt_deam_1"/>
    <property type="match status" value="1"/>
</dbReference>
<protein>
    <recommendedName>
        <fullName evidence="11">Riboflavin biosynthesis protein RibD</fullName>
    </recommendedName>
    <domain>
        <recommendedName>
            <fullName evidence="11">Diaminohydroxyphosphoribosylaminopyrimidine deaminase</fullName>
            <shortName evidence="11">DRAP deaminase</shortName>
            <ecNumber evidence="11">3.5.4.26</ecNumber>
        </recommendedName>
        <alternativeName>
            <fullName evidence="11">Riboflavin-specific deaminase</fullName>
        </alternativeName>
    </domain>
    <domain>
        <recommendedName>
            <fullName evidence="11">5-amino-6-(5-phosphoribosylamino)uracil reductase</fullName>
            <ecNumber evidence="11">1.1.1.193</ecNumber>
        </recommendedName>
        <alternativeName>
            <fullName evidence="11">HTP reductase</fullName>
        </alternativeName>
    </domain>
</protein>
<evidence type="ECO:0000256" key="12">
    <source>
        <dbReference type="PIRSR" id="PIRSR006769-1"/>
    </source>
</evidence>
<dbReference type="InterPro" id="IPR016193">
    <property type="entry name" value="Cytidine_deaminase-like"/>
</dbReference>
<keyword evidence="11" id="KW-0686">Riboflavin biosynthesis</keyword>
<comment type="catalytic activity">
    <reaction evidence="9 11">
        <text>5-amino-6-(5-phospho-D-ribitylamino)uracil + NADP(+) = 5-amino-6-(5-phospho-D-ribosylamino)uracil + NADPH + H(+)</text>
        <dbReference type="Rhea" id="RHEA:17845"/>
        <dbReference type="ChEBI" id="CHEBI:15378"/>
        <dbReference type="ChEBI" id="CHEBI:57783"/>
        <dbReference type="ChEBI" id="CHEBI:58349"/>
        <dbReference type="ChEBI" id="CHEBI:58421"/>
        <dbReference type="ChEBI" id="CHEBI:58453"/>
        <dbReference type="EC" id="1.1.1.193"/>
    </reaction>
</comment>
<comment type="cofactor">
    <cofactor evidence="11 14">
        <name>Zn(2+)</name>
        <dbReference type="ChEBI" id="CHEBI:29105"/>
    </cofactor>
    <text evidence="11 14">Binds 1 zinc ion.</text>
</comment>
<feature type="binding site" evidence="13">
    <location>
        <position position="187"/>
    </location>
    <ligand>
        <name>NADP(+)</name>
        <dbReference type="ChEBI" id="CHEBI:58349"/>
    </ligand>
</feature>
<comment type="function">
    <text evidence="1 11">Converts 2,5-diamino-6-(ribosylamino)-4(3h)-pyrimidinone 5'-phosphate into 5-amino-6-(ribosylamino)-2,4(1h,3h)-pyrimidinedione 5'-phosphate.</text>
</comment>
<evidence type="ECO:0000256" key="8">
    <source>
        <dbReference type="ARBA" id="ARBA00023268"/>
    </source>
</evidence>
<dbReference type="EC" id="1.1.1.193" evidence="11"/>
<feature type="binding site" evidence="13">
    <location>
        <position position="217"/>
    </location>
    <ligand>
        <name>NADP(+)</name>
        <dbReference type="ChEBI" id="CHEBI:58349"/>
    </ligand>
</feature>
<feature type="region of interest" description="Disordered" evidence="15">
    <location>
        <begin position="1"/>
        <end position="21"/>
    </location>
</feature>
<evidence type="ECO:0000313" key="18">
    <source>
        <dbReference type="Proteomes" id="UP000219440"/>
    </source>
</evidence>
<evidence type="ECO:0000256" key="1">
    <source>
        <dbReference type="ARBA" id="ARBA00002151"/>
    </source>
</evidence>
<dbReference type="PIRSF" id="PIRSF006769">
    <property type="entry name" value="RibD"/>
    <property type="match status" value="1"/>
</dbReference>
<dbReference type="InterPro" id="IPR004794">
    <property type="entry name" value="Eubact_RibD"/>
</dbReference>
<dbReference type="SUPFAM" id="SSF53597">
    <property type="entry name" value="Dihydrofolate reductase-like"/>
    <property type="match status" value="1"/>
</dbReference>
<keyword evidence="6 11" id="KW-0521">NADP</keyword>
<evidence type="ECO:0000256" key="2">
    <source>
        <dbReference type="ARBA" id="ARBA00004882"/>
    </source>
</evidence>
<keyword evidence="11 14" id="KW-0479">Metal-binding</keyword>
<dbReference type="GO" id="GO:0008835">
    <property type="term" value="F:diaminohydroxyphosphoribosylaminopyrimidine deaminase activity"/>
    <property type="evidence" value="ECO:0007669"/>
    <property type="project" value="UniProtKB-EC"/>
</dbReference>
<evidence type="ECO:0000256" key="7">
    <source>
        <dbReference type="ARBA" id="ARBA00023002"/>
    </source>
</evidence>
<reference evidence="17 18" key="1">
    <citation type="submission" date="2017-09" db="EMBL/GenBank/DDBJ databases">
        <authorList>
            <person name="Ehlers B."/>
            <person name="Leendertz F.H."/>
        </authorList>
    </citation>
    <scope>NUCLEOTIDE SEQUENCE [LARGE SCALE GENOMIC DNA]</scope>
    <source>
        <strain evidence="17 18">CGMCC 1.05381</strain>
    </source>
</reference>
<feature type="binding site" evidence="13">
    <location>
        <position position="224"/>
    </location>
    <ligand>
        <name>substrate</name>
    </ligand>
</feature>
<evidence type="ECO:0000256" key="11">
    <source>
        <dbReference type="PIRNR" id="PIRNR006769"/>
    </source>
</evidence>
<comment type="pathway">
    <text evidence="2 11">Cofactor biosynthesis; riboflavin biosynthesis; 5-amino-6-(D-ribitylamino)uracil from GTP: step 2/4.</text>
</comment>
<feature type="binding site" evidence="13">
    <location>
        <position position="201"/>
    </location>
    <ligand>
        <name>substrate</name>
    </ligand>
</feature>
<evidence type="ECO:0000256" key="4">
    <source>
        <dbReference type="ARBA" id="ARBA00005259"/>
    </source>
</evidence>
<dbReference type="InterPro" id="IPR024072">
    <property type="entry name" value="DHFR-like_dom_sf"/>
</dbReference>
<dbReference type="GO" id="GO:0009231">
    <property type="term" value="P:riboflavin biosynthetic process"/>
    <property type="evidence" value="ECO:0007669"/>
    <property type="project" value="UniProtKB-UniPathway"/>
</dbReference>
<dbReference type="UniPathway" id="UPA00275">
    <property type="reaction ID" value="UER00401"/>
</dbReference>
<comment type="similarity">
    <text evidence="4 11">In the N-terminal section; belongs to the cytidine and deoxycytidylate deaminase family.</text>
</comment>
<evidence type="ECO:0000256" key="5">
    <source>
        <dbReference type="ARBA" id="ARBA00007417"/>
    </source>
</evidence>
<dbReference type="AlphaFoldDB" id="A0A2C8Z9S9"/>
<feature type="active site" description="Proton donor" evidence="12">
    <location>
        <position position="71"/>
    </location>
</feature>
<dbReference type="PANTHER" id="PTHR38011">
    <property type="entry name" value="DIHYDROFOLATE REDUCTASE FAMILY PROTEIN (AFU_ORTHOLOGUE AFUA_8G06820)"/>
    <property type="match status" value="1"/>
</dbReference>
<proteinExistence type="inferred from homology"/>
<evidence type="ECO:0000256" key="15">
    <source>
        <dbReference type="SAM" id="MobiDB-lite"/>
    </source>
</evidence>
<dbReference type="InterPro" id="IPR050765">
    <property type="entry name" value="Riboflavin_Biosynth_HTPR"/>
</dbReference>
<evidence type="ECO:0000256" key="14">
    <source>
        <dbReference type="PIRSR" id="PIRSR006769-3"/>
    </source>
</evidence>
<comment type="catalytic activity">
    <reaction evidence="10 11">
        <text>2,5-diamino-6-hydroxy-4-(5-phosphoribosylamino)-pyrimidine + H2O + H(+) = 5-amino-6-(5-phospho-D-ribosylamino)uracil + NH4(+)</text>
        <dbReference type="Rhea" id="RHEA:21868"/>
        <dbReference type="ChEBI" id="CHEBI:15377"/>
        <dbReference type="ChEBI" id="CHEBI:15378"/>
        <dbReference type="ChEBI" id="CHEBI:28938"/>
        <dbReference type="ChEBI" id="CHEBI:58453"/>
        <dbReference type="ChEBI" id="CHEBI:58614"/>
        <dbReference type="EC" id="3.5.4.26"/>
    </reaction>
</comment>
<dbReference type="PROSITE" id="PS51747">
    <property type="entry name" value="CYT_DCMP_DEAMINASES_2"/>
    <property type="match status" value="1"/>
</dbReference>
<feature type="binding site" evidence="13">
    <location>
        <position position="213"/>
    </location>
    <ligand>
        <name>NADP(+)</name>
        <dbReference type="ChEBI" id="CHEBI:58349"/>
    </ligand>
</feature>
<dbReference type="NCBIfam" id="TIGR00326">
    <property type="entry name" value="eubact_ribD"/>
    <property type="match status" value="1"/>
</dbReference>
<dbReference type="Proteomes" id="UP000219440">
    <property type="component" value="Unassembled WGS sequence"/>
</dbReference>
<keyword evidence="18" id="KW-1185">Reference proteome</keyword>
<keyword evidence="11" id="KW-0378">Hydrolase</keyword>
<feature type="binding site" evidence="14">
    <location>
        <position position="93"/>
    </location>
    <ligand>
        <name>Zn(2+)</name>
        <dbReference type="ChEBI" id="CHEBI:29105"/>
        <note>catalytic</note>
    </ligand>
</feature>
<evidence type="ECO:0000256" key="13">
    <source>
        <dbReference type="PIRSR" id="PIRSR006769-2"/>
    </source>
</evidence>
<feature type="binding site" evidence="13">
    <location>
        <position position="185"/>
    </location>
    <ligand>
        <name>substrate</name>
    </ligand>
</feature>
<dbReference type="EC" id="3.5.4.26" evidence="11"/>
<sequence>MTAEQAGAAQRSATQGSAGQAYEPAMRRALELAARGPATGANPQVGCVLLDATGMIVAEGWHRGAGSAHAEVDALSKSDGAVGLTAVVTLEPCNHTGRTGPCSDALIAAGIARVVYAVSDPGLRSAGGAEQLRSAGVEVVSGVLTPDATEFQRAWLVSTALGRPFVTVKWASTLDGRAAAADRSSQWITGTASRQRVHEQRAASDAILVGTGTVLADDPSLTARGDGGELMDDQPLPIVIGERHIPGDARLWDHPRGVLETGSRNLAEILEWLFGQGIRRAFVEGGPTLSSAFVAAGLVDEYLIYLAPKLLGGNQLAIGDIGVTTIGEARELRITSVEHLGNDILLSARPITVARPITEAGH</sequence>
<feature type="binding site" evidence="13">
    <location>
        <begin position="286"/>
        <end position="292"/>
    </location>
    <ligand>
        <name>NADP(+)</name>
        <dbReference type="ChEBI" id="CHEBI:58349"/>
    </ligand>
</feature>
<dbReference type="Gene3D" id="3.40.140.10">
    <property type="entry name" value="Cytidine Deaminase, domain 2"/>
    <property type="match status" value="1"/>
</dbReference>
<gene>
    <name evidence="17" type="ORF">SAMN06296378_1152</name>
</gene>
<keyword evidence="7 11" id="KW-0560">Oxidoreductase</keyword>
<dbReference type="CDD" id="cd01284">
    <property type="entry name" value="Riboflavin_deaminase-reductase"/>
    <property type="match status" value="1"/>
</dbReference>
<feature type="binding site" evidence="13">
    <location>
        <position position="221"/>
    </location>
    <ligand>
        <name>NADP(+)</name>
        <dbReference type="ChEBI" id="CHEBI:58349"/>
    </ligand>
</feature>
<dbReference type="PANTHER" id="PTHR38011:SF7">
    <property type="entry name" value="2,5-DIAMINO-6-RIBOSYLAMINO-4(3H)-PYRIMIDINONE 5'-PHOSPHATE REDUCTASE"/>
    <property type="match status" value="1"/>
</dbReference>
<accession>A0A2C8Z9S9</accession>
<evidence type="ECO:0000256" key="6">
    <source>
        <dbReference type="ARBA" id="ARBA00022857"/>
    </source>
</evidence>
<keyword evidence="8" id="KW-0511">Multifunctional enzyme</keyword>
<dbReference type="InterPro" id="IPR002734">
    <property type="entry name" value="RibDG_C"/>
</dbReference>
<evidence type="ECO:0000313" key="17">
    <source>
        <dbReference type="EMBL" id="SOE60795.1"/>
    </source>
</evidence>
<feature type="binding site" evidence="14">
    <location>
        <position position="102"/>
    </location>
    <ligand>
        <name>Zn(2+)</name>
        <dbReference type="ChEBI" id="CHEBI:29105"/>
        <note>catalytic</note>
    </ligand>
</feature>
<dbReference type="Pfam" id="PF01872">
    <property type="entry name" value="RibD_C"/>
    <property type="match status" value="1"/>
</dbReference>
<evidence type="ECO:0000259" key="16">
    <source>
        <dbReference type="PROSITE" id="PS51747"/>
    </source>
</evidence>
<comment type="similarity">
    <text evidence="5 11">In the C-terminal section; belongs to the HTP reductase family.</text>
</comment>
<feature type="binding site" evidence="14">
    <location>
        <position position="69"/>
    </location>
    <ligand>
        <name>Zn(2+)</name>
        <dbReference type="ChEBI" id="CHEBI:29105"/>
        <note>catalytic</note>
    </ligand>
</feature>
<keyword evidence="11 14" id="KW-0862">Zinc</keyword>
<dbReference type="GO" id="GO:0046872">
    <property type="term" value="F:metal ion binding"/>
    <property type="evidence" value="ECO:0007669"/>
    <property type="project" value="UniProtKB-KW"/>
</dbReference>
<evidence type="ECO:0000256" key="3">
    <source>
        <dbReference type="ARBA" id="ARBA00004910"/>
    </source>
</evidence>
<feature type="binding site" evidence="13">
    <location>
        <position position="171"/>
    </location>
    <ligand>
        <name>NADP(+)</name>
        <dbReference type="ChEBI" id="CHEBI:58349"/>
    </ligand>
</feature>
<dbReference type="Gene3D" id="3.40.430.10">
    <property type="entry name" value="Dihydrofolate Reductase, subunit A"/>
    <property type="match status" value="1"/>
</dbReference>
<evidence type="ECO:0000256" key="10">
    <source>
        <dbReference type="ARBA" id="ARBA00049886"/>
    </source>
</evidence>